<protein>
    <recommendedName>
        <fullName evidence="2">Large ribosomal subunit protein bL21m</fullName>
    </recommendedName>
</protein>
<gene>
    <name evidence="3" type="ORF">CAMP_LOCUS9315</name>
</gene>
<dbReference type="Pfam" id="PF00829">
    <property type="entry name" value="Ribosomal_L21p"/>
    <property type="match status" value="1"/>
</dbReference>
<dbReference type="PANTHER" id="PTHR21349">
    <property type="entry name" value="50S RIBOSOMAL PROTEIN L21"/>
    <property type="match status" value="1"/>
</dbReference>
<proteinExistence type="inferred from homology"/>
<sequence>MLRSMTRGIFSKIAKNRRFSTEPQIIETEKVQQEVLEAISKEVSSSSRLFAIVYVNGRQWKVSDGDLISLEGNLPLNVGDEIKLEKVLMVGGTNFSIFGRPFLDSNSVEVDAVVVEKNTTNPELKYVHLNHNQTKIVNWKSDEATVLRIKSVIAKNI</sequence>
<keyword evidence="4" id="KW-1185">Reference proteome</keyword>
<accession>A0A9P1N1R1</accession>
<evidence type="ECO:0000256" key="2">
    <source>
        <dbReference type="ARBA" id="ARBA00044129"/>
    </source>
</evidence>
<dbReference type="GO" id="GO:0003735">
    <property type="term" value="F:structural constituent of ribosome"/>
    <property type="evidence" value="ECO:0007669"/>
    <property type="project" value="TreeGrafter"/>
</dbReference>
<evidence type="ECO:0000313" key="4">
    <source>
        <dbReference type="Proteomes" id="UP001152747"/>
    </source>
</evidence>
<dbReference type="InterPro" id="IPR028909">
    <property type="entry name" value="bL21-like"/>
</dbReference>
<evidence type="ECO:0000313" key="3">
    <source>
        <dbReference type="EMBL" id="CAI5446678.1"/>
    </source>
</evidence>
<dbReference type="SUPFAM" id="SSF141091">
    <property type="entry name" value="L21p-like"/>
    <property type="match status" value="1"/>
</dbReference>
<name>A0A9P1N1R1_9PELO</name>
<dbReference type="AlphaFoldDB" id="A0A9P1N1R1"/>
<organism evidence="3 4">
    <name type="scientific">Caenorhabditis angaria</name>
    <dbReference type="NCBI Taxonomy" id="860376"/>
    <lineage>
        <taxon>Eukaryota</taxon>
        <taxon>Metazoa</taxon>
        <taxon>Ecdysozoa</taxon>
        <taxon>Nematoda</taxon>
        <taxon>Chromadorea</taxon>
        <taxon>Rhabditida</taxon>
        <taxon>Rhabditina</taxon>
        <taxon>Rhabditomorpha</taxon>
        <taxon>Rhabditoidea</taxon>
        <taxon>Rhabditidae</taxon>
        <taxon>Peloderinae</taxon>
        <taxon>Caenorhabditis</taxon>
    </lineage>
</organism>
<dbReference type="OrthoDB" id="5994at2759"/>
<dbReference type="Proteomes" id="UP001152747">
    <property type="component" value="Unassembled WGS sequence"/>
</dbReference>
<comment type="similarity">
    <text evidence="1">Belongs to the bacterial ribosomal protein bL21 family.</text>
</comment>
<dbReference type="GO" id="GO:0005762">
    <property type="term" value="C:mitochondrial large ribosomal subunit"/>
    <property type="evidence" value="ECO:0007669"/>
    <property type="project" value="TreeGrafter"/>
</dbReference>
<reference evidence="3" key="1">
    <citation type="submission" date="2022-11" db="EMBL/GenBank/DDBJ databases">
        <authorList>
            <person name="Kikuchi T."/>
        </authorList>
    </citation>
    <scope>NUCLEOTIDE SEQUENCE</scope>
    <source>
        <strain evidence="3">PS1010</strain>
    </source>
</reference>
<dbReference type="InterPro" id="IPR036164">
    <property type="entry name" value="bL21-like_sf"/>
</dbReference>
<comment type="caution">
    <text evidence="3">The sequence shown here is derived from an EMBL/GenBank/DDBJ whole genome shotgun (WGS) entry which is preliminary data.</text>
</comment>
<dbReference type="PANTHER" id="PTHR21349:SF0">
    <property type="entry name" value="LARGE RIBOSOMAL SUBUNIT PROTEIN BL21M"/>
    <property type="match status" value="1"/>
</dbReference>
<dbReference type="EMBL" id="CANHGI010000003">
    <property type="protein sequence ID" value="CAI5446678.1"/>
    <property type="molecule type" value="Genomic_DNA"/>
</dbReference>
<evidence type="ECO:0000256" key="1">
    <source>
        <dbReference type="ARBA" id="ARBA00008563"/>
    </source>
</evidence>